<dbReference type="SUPFAM" id="SSF46689">
    <property type="entry name" value="Homeodomain-like"/>
    <property type="match status" value="1"/>
</dbReference>
<dbReference type="PANTHER" id="PTHR46796:SF12">
    <property type="entry name" value="HTH-TYPE DNA-BINDING TRANSCRIPTIONAL ACTIVATOR EUTR"/>
    <property type="match status" value="1"/>
</dbReference>
<dbReference type="RefSeq" id="WP_169146938.1">
    <property type="nucleotide sequence ID" value="NZ_JABBGA010000014.1"/>
</dbReference>
<dbReference type="PROSITE" id="PS00041">
    <property type="entry name" value="HTH_ARAC_FAMILY_1"/>
    <property type="match status" value="1"/>
</dbReference>
<evidence type="ECO:0000259" key="4">
    <source>
        <dbReference type="PROSITE" id="PS01124"/>
    </source>
</evidence>
<dbReference type="GO" id="GO:0043565">
    <property type="term" value="F:sequence-specific DNA binding"/>
    <property type="evidence" value="ECO:0007669"/>
    <property type="project" value="InterPro"/>
</dbReference>
<dbReference type="EMBL" id="JABBGA010000014">
    <property type="protein sequence ID" value="NML27408.1"/>
    <property type="molecule type" value="Genomic_DNA"/>
</dbReference>
<evidence type="ECO:0000256" key="1">
    <source>
        <dbReference type="ARBA" id="ARBA00023015"/>
    </source>
</evidence>
<dbReference type="Gene3D" id="1.10.10.60">
    <property type="entry name" value="Homeodomain-like"/>
    <property type="match status" value="1"/>
</dbReference>
<dbReference type="InterPro" id="IPR009057">
    <property type="entry name" value="Homeodomain-like_sf"/>
</dbReference>
<comment type="caution">
    <text evidence="5">The sequence shown here is derived from an EMBL/GenBank/DDBJ whole genome shotgun (WGS) entry which is preliminary data.</text>
</comment>
<evidence type="ECO:0000313" key="5">
    <source>
        <dbReference type="EMBL" id="NML27408.1"/>
    </source>
</evidence>
<keyword evidence="6" id="KW-1185">Reference proteome</keyword>
<dbReference type="AlphaFoldDB" id="A0A848G5A3"/>
<evidence type="ECO:0000256" key="3">
    <source>
        <dbReference type="ARBA" id="ARBA00023163"/>
    </source>
</evidence>
<dbReference type="GO" id="GO:0003700">
    <property type="term" value="F:DNA-binding transcription factor activity"/>
    <property type="evidence" value="ECO:0007669"/>
    <property type="project" value="InterPro"/>
</dbReference>
<organism evidence="5 6">
    <name type="scientific">Zoogloea dura</name>
    <dbReference type="NCBI Taxonomy" id="2728840"/>
    <lineage>
        <taxon>Bacteria</taxon>
        <taxon>Pseudomonadati</taxon>
        <taxon>Pseudomonadota</taxon>
        <taxon>Betaproteobacteria</taxon>
        <taxon>Rhodocyclales</taxon>
        <taxon>Zoogloeaceae</taxon>
        <taxon>Zoogloea</taxon>
    </lineage>
</organism>
<dbReference type="InterPro" id="IPR018062">
    <property type="entry name" value="HTH_AraC-typ_CS"/>
</dbReference>
<gene>
    <name evidence="5" type="ORF">HHL15_16760</name>
</gene>
<accession>A0A848G5A3</accession>
<name>A0A848G5A3_9RHOO</name>
<dbReference type="SMART" id="SM00342">
    <property type="entry name" value="HTH_ARAC"/>
    <property type="match status" value="1"/>
</dbReference>
<evidence type="ECO:0000256" key="2">
    <source>
        <dbReference type="ARBA" id="ARBA00023125"/>
    </source>
</evidence>
<dbReference type="PROSITE" id="PS01124">
    <property type="entry name" value="HTH_ARAC_FAMILY_2"/>
    <property type="match status" value="1"/>
</dbReference>
<evidence type="ECO:0000313" key="6">
    <source>
        <dbReference type="Proteomes" id="UP000580043"/>
    </source>
</evidence>
<dbReference type="InterPro" id="IPR050204">
    <property type="entry name" value="AraC_XylS_family_regulators"/>
</dbReference>
<dbReference type="Proteomes" id="UP000580043">
    <property type="component" value="Unassembled WGS sequence"/>
</dbReference>
<keyword evidence="2" id="KW-0238">DNA-binding</keyword>
<reference evidence="5 6" key="1">
    <citation type="submission" date="2020-04" db="EMBL/GenBank/DDBJ databases">
        <title>Zoogloea sp. G-4-1-14 isolated from soil.</title>
        <authorList>
            <person name="Dahal R.H."/>
        </authorList>
    </citation>
    <scope>NUCLEOTIDE SEQUENCE [LARGE SCALE GENOMIC DNA]</scope>
    <source>
        <strain evidence="5 6">G-4-1-14</strain>
    </source>
</reference>
<keyword evidence="1" id="KW-0805">Transcription regulation</keyword>
<sequence>MISPPGSPTAPSSLQLSDGASFTEYWAEDAEEQSRYLSGWDQRYEQLSPGPFRGHTSEVQFSKLQVFRERSNCSLQETCSVRKDALVIGVPVALEGLGWCNGWALDGDTLLLHRPGDDVLLRTPASLDLIAVSLPWSDLVHHARAINGDELPAAISRSGQALHDPALAREIRSFLLSVLDSISASPAILNYAAVRQGLKEGVLNTVISVIGNAPPQNAAPRTSKGRQALILRAMDYMRSRIGEPIPITDLCAALCVSQRTLQYCFEEVLQTNPVAYLKALRLNGVRKELKRGRPAEITVQDIAARWGFWHLSRFAQEYRLMFGELPSDTLRSERGLPPAARPATERPH</sequence>
<feature type="domain" description="HTH araC/xylS-type" evidence="4">
    <location>
        <begin position="231"/>
        <end position="332"/>
    </location>
</feature>
<proteinExistence type="predicted"/>
<dbReference type="PANTHER" id="PTHR46796">
    <property type="entry name" value="HTH-TYPE TRANSCRIPTIONAL ACTIVATOR RHAS-RELATED"/>
    <property type="match status" value="1"/>
</dbReference>
<protein>
    <submittedName>
        <fullName evidence="5">Helix-turn-helix domain-containing protein</fullName>
    </submittedName>
</protein>
<keyword evidence="3" id="KW-0804">Transcription</keyword>
<dbReference type="InterPro" id="IPR018060">
    <property type="entry name" value="HTH_AraC"/>
</dbReference>
<dbReference type="Pfam" id="PF12833">
    <property type="entry name" value="HTH_18"/>
    <property type="match status" value="1"/>
</dbReference>